<dbReference type="PROSITE" id="PS51006">
    <property type="entry name" value="PABS_2"/>
    <property type="match status" value="1"/>
</dbReference>
<dbReference type="InterPro" id="IPR030374">
    <property type="entry name" value="PABS"/>
</dbReference>
<feature type="domain" description="PABS" evidence="7">
    <location>
        <begin position="212"/>
        <end position="451"/>
    </location>
</feature>
<evidence type="ECO:0000256" key="6">
    <source>
        <dbReference type="SAM" id="Phobius"/>
    </source>
</evidence>
<evidence type="ECO:0000313" key="8">
    <source>
        <dbReference type="EMBL" id="TSD13973.1"/>
    </source>
</evidence>
<evidence type="ECO:0000256" key="2">
    <source>
        <dbReference type="ARBA" id="ARBA00022679"/>
    </source>
</evidence>
<feature type="transmembrane region" description="Helical" evidence="6">
    <location>
        <begin position="78"/>
        <end position="100"/>
    </location>
</feature>
<feature type="transmembrane region" description="Helical" evidence="6">
    <location>
        <begin position="44"/>
        <end position="63"/>
    </location>
</feature>
<dbReference type="GO" id="GO:0010487">
    <property type="term" value="F:thermospermine synthase activity"/>
    <property type="evidence" value="ECO:0007669"/>
    <property type="project" value="TreeGrafter"/>
</dbReference>
<keyword evidence="3 4" id="KW-0620">Polyamine biosynthesis</keyword>
<keyword evidence="6" id="KW-1133">Transmembrane helix</keyword>
<feature type="transmembrane region" description="Helical" evidence="6">
    <location>
        <begin position="179"/>
        <end position="197"/>
    </location>
</feature>
<dbReference type="OrthoDB" id="10538at2157"/>
<proteinExistence type="inferred from homology"/>
<dbReference type="Pfam" id="PF01564">
    <property type="entry name" value="Spermine_synth"/>
    <property type="match status" value="1"/>
</dbReference>
<feature type="transmembrane region" description="Helical" evidence="6">
    <location>
        <begin position="152"/>
        <end position="172"/>
    </location>
</feature>
<dbReference type="PANTHER" id="PTHR43317:SF1">
    <property type="entry name" value="THERMOSPERMINE SYNTHASE ACAULIS5"/>
    <property type="match status" value="1"/>
</dbReference>
<dbReference type="InterPro" id="IPR029063">
    <property type="entry name" value="SAM-dependent_MTases_sf"/>
</dbReference>
<name>A0A554N9C3_9EURY</name>
<evidence type="ECO:0000256" key="5">
    <source>
        <dbReference type="SAM" id="MobiDB-lite"/>
    </source>
</evidence>
<accession>A0A554N9C3</accession>
<dbReference type="PANTHER" id="PTHR43317">
    <property type="entry name" value="THERMOSPERMINE SYNTHASE ACAULIS5"/>
    <property type="match status" value="1"/>
</dbReference>
<sequence length="545" mass="58278">MSALRGRLSAVSDAGIAVFVSGVASMGLEILSGRIIAPQFGSSIYTWGTIIGVFLAALSLGYHRGGRRAAADASTDRMAWLLMATAAYVAGIVFAGELMITALSGLPLPARFASLPAVTLLFGPPTYLLGYISPYAAELAETEGVGRASGQVYAVGTVGSILGAFGTTFVLIPTLSVAHIGFVFGALLVGTAVYLTYPPLSGLTARSLGVAALLVVAAASGSFGVAAEGRVLYESQTSYQQLEVTQLNDTRTLYLDDQTHSAMDVNDPTRHVFGYTRYFHLPYLLADDPDDIDRVLFVGGGGFSGPKRFVAEYDATVDVVEIDPEVIDVAERYFALDPSDPQLNVHQGDGRRFLRGTNHTYDLIVLDAYKKDKVPFQLTTVEFFELAESRLSADGMLYANVISAESGPASKFYRAEYRTLSQVYPQVYTFPTVGGTTVQNLELIATKDGTRVDAGTLRARNERRDIGTDLSREIDRLRAEPPPTDDVPVLRDDRAPVDSLLDPMVGQRYVVQRAPTNGTATPSPALDPPVRNVGLEPAAARGAGV</sequence>
<dbReference type="AlphaFoldDB" id="A0A554N9C3"/>
<comment type="caution">
    <text evidence="8">The sequence shown here is derived from an EMBL/GenBank/DDBJ whole genome shotgun (WGS) entry which is preliminary data.</text>
</comment>
<dbReference type="CDD" id="cd02440">
    <property type="entry name" value="AdoMet_MTases"/>
    <property type="match status" value="1"/>
</dbReference>
<organism evidence="8 9">
    <name type="scientific">Haloglomus irregulare</name>
    <dbReference type="NCBI Taxonomy" id="2234134"/>
    <lineage>
        <taxon>Archaea</taxon>
        <taxon>Methanobacteriati</taxon>
        <taxon>Methanobacteriota</taxon>
        <taxon>Stenosarchaea group</taxon>
        <taxon>Halobacteria</taxon>
        <taxon>Halobacteriales</taxon>
        <taxon>Natronomonadaceae</taxon>
        <taxon>Haloglomus</taxon>
    </lineage>
</organism>
<keyword evidence="6" id="KW-0472">Membrane</keyword>
<feature type="transmembrane region" description="Helical" evidence="6">
    <location>
        <begin position="14"/>
        <end position="32"/>
    </location>
</feature>
<keyword evidence="6" id="KW-0812">Transmembrane</keyword>
<evidence type="ECO:0000256" key="3">
    <source>
        <dbReference type="ARBA" id="ARBA00023115"/>
    </source>
</evidence>
<keyword evidence="2 4" id="KW-0808">Transferase</keyword>
<evidence type="ECO:0000256" key="4">
    <source>
        <dbReference type="PROSITE-ProRule" id="PRU00354"/>
    </source>
</evidence>
<comment type="similarity">
    <text evidence="1">Belongs to the spermidine/spermine synthase family.</text>
</comment>
<feature type="region of interest" description="Disordered" evidence="5">
    <location>
        <begin position="514"/>
        <end position="545"/>
    </location>
</feature>
<dbReference type="GO" id="GO:0006596">
    <property type="term" value="P:polyamine biosynthetic process"/>
    <property type="evidence" value="ECO:0007669"/>
    <property type="project" value="UniProtKB-UniRule"/>
</dbReference>
<dbReference type="Gene3D" id="3.40.50.150">
    <property type="entry name" value="Vaccinia Virus protein VP39"/>
    <property type="match status" value="1"/>
</dbReference>
<feature type="transmembrane region" description="Helical" evidence="6">
    <location>
        <begin position="112"/>
        <end position="132"/>
    </location>
</feature>
<protein>
    <submittedName>
        <fullName evidence="8">Spermidine synthase</fullName>
    </submittedName>
</protein>
<dbReference type="RefSeq" id="WP_144262023.1">
    <property type="nucleotide sequence ID" value="NZ_QMDX01000005.1"/>
</dbReference>
<dbReference type="Proteomes" id="UP000319894">
    <property type="component" value="Unassembled WGS sequence"/>
</dbReference>
<evidence type="ECO:0000259" key="7">
    <source>
        <dbReference type="PROSITE" id="PS51006"/>
    </source>
</evidence>
<evidence type="ECO:0000313" key="9">
    <source>
        <dbReference type="Proteomes" id="UP000319894"/>
    </source>
</evidence>
<feature type="transmembrane region" description="Helical" evidence="6">
    <location>
        <begin position="203"/>
        <end position="226"/>
    </location>
</feature>
<dbReference type="NCBIfam" id="NF037959">
    <property type="entry name" value="MFS_SpdSyn"/>
    <property type="match status" value="1"/>
</dbReference>
<dbReference type="InParanoid" id="A0A554N9C3"/>
<evidence type="ECO:0000256" key="1">
    <source>
        <dbReference type="ARBA" id="ARBA00007867"/>
    </source>
</evidence>
<dbReference type="EMBL" id="QMDX01000005">
    <property type="protein sequence ID" value="TSD13973.1"/>
    <property type="molecule type" value="Genomic_DNA"/>
</dbReference>
<feature type="active site" description="Proton acceptor" evidence="4">
    <location>
        <position position="367"/>
    </location>
</feature>
<keyword evidence="9" id="KW-1185">Reference proteome</keyword>
<gene>
    <name evidence="8" type="ORF">DP107_10025</name>
</gene>
<dbReference type="SUPFAM" id="SSF53335">
    <property type="entry name" value="S-adenosyl-L-methionine-dependent methyltransferases"/>
    <property type="match status" value="1"/>
</dbReference>
<reference evidence="8 9" key="1">
    <citation type="submission" date="2018-06" db="EMBL/GenBank/DDBJ databases">
        <title>Natronomonas sp. F16-60 a new haloarchaeon isolated from a solar saltern of Isla Cristina, Huelva, Spain.</title>
        <authorList>
            <person name="Duran-Viseras A."/>
            <person name="Sanchez-Porro C."/>
            <person name="Ventosa A."/>
        </authorList>
    </citation>
    <scope>NUCLEOTIDE SEQUENCE [LARGE SCALE GENOMIC DNA]</scope>
    <source>
        <strain evidence="8 9">F16-60</strain>
    </source>
</reference>